<protein>
    <submittedName>
        <fullName evidence="3">Transmembrane protein</fullName>
    </submittedName>
</protein>
<dbReference type="AlphaFoldDB" id="A0A2C6JMK1"/>
<dbReference type="PANTHER" id="PTHR33862">
    <property type="entry name" value="OROFACIAL CLEFT 1 CANDIDATE GENE 1 PROTEIN"/>
    <property type="match status" value="1"/>
</dbReference>
<feature type="region of interest" description="Disordered" evidence="1">
    <location>
        <begin position="991"/>
        <end position="1057"/>
    </location>
</feature>
<comment type="caution">
    <text evidence="3">The sequence shown here is derived from an EMBL/GenBank/DDBJ whole genome shotgun (WGS) entry which is preliminary data.</text>
</comment>
<dbReference type="VEuPathDB" id="ToxoDB:CSUI_008579"/>
<dbReference type="OrthoDB" id="347244at2759"/>
<feature type="region of interest" description="Disordered" evidence="1">
    <location>
        <begin position="1073"/>
        <end position="1104"/>
    </location>
</feature>
<dbReference type="PANTHER" id="PTHR33862:SF3">
    <property type="entry name" value="OROFACIAL CLEFT 1 CANDIDATE GENE 1 PROTEIN"/>
    <property type="match status" value="1"/>
</dbReference>
<keyword evidence="2" id="KW-1133">Transmembrane helix</keyword>
<keyword evidence="4" id="KW-1185">Reference proteome</keyword>
<dbReference type="RefSeq" id="XP_067919319.1">
    <property type="nucleotide sequence ID" value="XM_068068707.1"/>
</dbReference>
<accession>A0A2C6JMK1</accession>
<dbReference type="Proteomes" id="UP000221165">
    <property type="component" value="Unassembled WGS sequence"/>
</dbReference>
<feature type="region of interest" description="Disordered" evidence="1">
    <location>
        <begin position="1136"/>
        <end position="1257"/>
    </location>
</feature>
<feature type="compositionally biased region" description="Basic and acidic residues" evidence="1">
    <location>
        <begin position="1162"/>
        <end position="1176"/>
    </location>
</feature>
<feature type="transmembrane region" description="Helical" evidence="2">
    <location>
        <begin position="723"/>
        <end position="748"/>
    </location>
</feature>
<dbReference type="InterPro" id="IPR031390">
    <property type="entry name" value="OFCC1"/>
</dbReference>
<feature type="compositionally biased region" description="Basic and acidic residues" evidence="1">
    <location>
        <begin position="1016"/>
        <end position="1027"/>
    </location>
</feature>
<evidence type="ECO:0000256" key="2">
    <source>
        <dbReference type="SAM" id="Phobius"/>
    </source>
</evidence>
<keyword evidence="2" id="KW-0472">Membrane</keyword>
<evidence type="ECO:0000313" key="4">
    <source>
        <dbReference type="Proteomes" id="UP000221165"/>
    </source>
</evidence>
<reference evidence="3 4" key="1">
    <citation type="journal article" date="2017" name="Int. J. Parasitol.">
        <title>The genome of the protozoan parasite Cystoisospora suis and a reverse vaccinology approach to identify vaccine candidates.</title>
        <authorList>
            <person name="Palmieri N."/>
            <person name="Shrestha A."/>
            <person name="Ruttkowski B."/>
            <person name="Beck T."/>
            <person name="Vogl C."/>
            <person name="Tomley F."/>
            <person name="Blake D.P."/>
            <person name="Joachim A."/>
        </authorList>
    </citation>
    <scope>NUCLEOTIDE SEQUENCE [LARGE SCALE GENOMIC DNA]</scope>
    <source>
        <strain evidence="3 4">Wien I</strain>
    </source>
</reference>
<sequence>MAPPYKKIEEIESLDDPERWFDNLDEDTEFAAYDAEREQRLKRTALLRNSVIVRNIKQTDQLVSELAEVLKPDSVTLGLADEDDIRHRDDKVAEVQFNAKQEDAVRFQHNAAEIEKLEQRARQRVLDQLAKKEQTLKSQAEDAVVRDKARQEHLNKTLRAAEYKLQAALSVRKGELQTTYGTMGKDKEYTKFATEQKPPTKKVFIGKKDRDKLCASPPPHLESVKEYEADQVPTKYKVDWAKAPQPLRVHLDLCRAVKDKLPQGQYVLMISVWNRLGGHRLQWSSLQHLEDRSVEGQGPKKSKSMLRSVTDLLDDSRRRAKELNGAISTSSAVTAPVAHSGLWYSDVMRFDQTLYLACPPEKDVTPSMCLVFELYLLRGQISPVDKVMAWGAFPLVDSDFQLIRGCFKLPLLRGAVDRNVDMYSHYERLYREDIQAWLCNLYFRCDRMPKYTAGQLEYEVLLNYTGNLLSLKKQARRDNLTHQQLKEKAGRTVMELKKALEEPHDVFSDDDDAMMKDGVRAKKTKGNDEDVYKPLVNTEDFDQYQYSVTSGHTLVRDNELWRKGKYISDEVFGDFVVSTDVRDLVCVLLYASLAGNVGSNLHPLPRTVAHSLRLQHTHVPVRDFLRSRVRGICPGPTDDRPGAACRFVRASHELFDLPDWIAHHSGGSGVCWKNSQSRFFPAYGLAVTLDPIVNLIIDALAGNWTGDAFKLFNLYSARDDNGIMGIIFTFLLYVAFTALSVITFYYYIIQIHHYGRVKDTHRRLSADEVDFFVPLDWEVSLRYLKWVCYKAKVFRGTEGQTRDIQVTEFIVDREDRPTVKKLAKLADVAAAENEEADTDCVDVGIGLRHLFRTKRSDSTTYFCIHTVDPNSRSRSLYRHFMKYPNGAIVELSPKEAAKLMAEKKPGSTVTKVTHDPATGATSKTEDVPVTEWLLESFGNLPPLITTGAEQAALMDGELPSPNFLHLPMPPAKRATVEAAARKSVLVGELTQEQKDKATAGAGGEQEAVTDTAVAPSDKDHAPEEAHNDSTGPFTETGNVERSVSKASSSLRRRTSSQIAKSLSHLTKSLSHISESLSRRSGSQHSTHVQDLSSFNQAEERSSIRNSIQSHISGVEQQQSFGNPAEERNSIVQGLQERNSVRNSIQSQLSGSIEQQRSFGNAGEERNSIVSGEERNSVRSSIRSHASGEIGQQQSFGNPAEERNSIIPGSQVRNSLRNSIASHASGDIEQQHSFGNVGEERKSIAPGMQDGDDDQNPV</sequence>
<feature type="compositionally biased region" description="Polar residues" evidence="1">
    <location>
        <begin position="1177"/>
        <end position="1196"/>
    </location>
</feature>
<evidence type="ECO:0000256" key="1">
    <source>
        <dbReference type="SAM" id="MobiDB-lite"/>
    </source>
</evidence>
<feature type="compositionally biased region" description="Polar residues" evidence="1">
    <location>
        <begin position="1074"/>
        <end position="1096"/>
    </location>
</feature>
<keyword evidence="2 3" id="KW-0812">Transmembrane</keyword>
<feature type="compositionally biased region" description="Polar residues" evidence="1">
    <location>
        <begin position="1028"/>
        <end position="1057"/>
    </location>
</feature>
<evidence type="ECO:0000313" key="3">
    <source>
        <dbReference type="EMBL" id="PHJ17601.1"/>
    </source>
</evidence>
<proteinExistence type="predicted"/>
<feature type="compositionally biased region" description="Polar residues" evidence="1">
    <location>
        <begin position="1206"/>
        <end position="1221"/>
    </location>
</feature>
<feature type="compositionally biased region" description="Polar residues" evidence="1">
    <location>
        <begin position="1136"/>
        <end position="1158"/>
    </location>
</feature>
<name>A0A2C6JMK1_9APIC</name>
<organism evidence="3 4">
    <name type="scientific">Cystoisospora suis</name>
    <dbReference type="NCBI Taxonomy" id="483139"/>
    <lineage>
        <taxon>Eukaryota</taxon>
        <taxon>Sar</taxon>
        <taxon>Alveolata</taxon>
        <taxon>Apicomplexa</taxon>
        <taxon>Conoidasida</taxon>
        <taxon>Coccidia</taxon>
        <taxon>Eucoccidiorida</taxon>
        <taxon>Eimeriorina</taxon>
        <taxon>Sarcocystidae</taxon>
        <taxon>Cystoisospora</taxon>
    </lineage>
</organism>
<dbReference type="GeneID" id="94431918"/>
<gene>
    <name evidence="3" type="ORF">CSUI_008579</name>
</gene>
<dbReference type="EMBL" id="MIGC01004841">
    <property type="protein sequence ID" value="PHJ17601.1"/>
    <property type="molecule type" value="Genomic_DNA"/>
</dbReference>